<keyword evidence="3" id="KW-1185">Reference proteome</keyword>
<reference evidence="2 3" key="1">
    <citation type="journal article" date="2023" name="J. Hered.">
        <title>Chromosome-level genome of the wood stork (Mycteria americana) provides insight into avian chromosome evolution.</title>
        <authorList>
            <person name="Flamio R. Jr."/>
            <person name="Ramstad K.M."/>
        </authorList>
    </citation>
    <scope>NUCLEOTIDE SEQUENCE [LARGE SCALE GENOMIC DNA]</scope>
    <source>
        <strain evidence="2">JAX WOST 10</strain>
    </source>
</reference>
<feature type="compositionally biased region" description="Basic residues" evidence="1">
    <location>
        <begin position="261"/>
        <end position="312"/>
    </location>
</feature>
<comment type="caution">
    <text evidence="2">The sequence shown here is derived from an EMBL/GenBank/DDBJ whole genome shotgun (WGS) entry which is preliminary data.</text>
</comment>
<dbReference type="PANTHER" id="PTHR21515">
    <property type="entry name" value="MAJOR SPERM PROTEIN"/>
    <property type="match status" value="1"/>
</dbReference>
<feature type="compositionally biased region" description="Low complexity" evidence="1">
    <location>
        <begin position="151"/>
        <end position="165"/>
    </location>
</feature>
<feature type="compositionally biased region" description="Basic and acidic residues" evidence="1">
    <location>
        <begin position="179"/>
        <end position="190"/>
    </location>
</feature>
<proteinExistence type="predicted"/>
<protein>
    <submittedName>
        <fullName evidence="2">Uncharacterized protein</fullName>
    </submittedName>
</protein>
<feature type="compositionally biased region" description="Basic and acidic residues" evidence="1">
    <location>
        <begin position="234"/>
        <end position="260"/>
    </location>
</feature>
<dbReference type="PANTHER" id="PTHR21515:SF6">
    <property type="entry name" value="PEPTIDASE M23"/>
    <property type="match status" value="1"/>
</dbReference>
<accession>A0AAN7P372</accession>
<feature type="region of interest" description="Disordered" evidence="1">
    <location>
        <begin position="144"/>
        <end position="312"/>
    </location>
</feature>
<organism evidence="2 3">
    <name type="scientific">Mycteria americana</name>
    <name type="common">Wood stork</name>
    <dbReference type="NCBI Taxonomy" id="33587"/>
    <lineage>
        <taxon>Eukaryota</taxon>
        <taxon>Metazoa</taxon>
        <taxon>Chordata</taxon>
        <taxon>Craniata</taxon>
        <taxon>Vertebrata</taxon>
        <taxon>Euteleostomi</taxon>
        <taxon>Archelosauria</taxon>
        <taxon>Archosauria</taxon>
        <taxon>Dinosauria</taxon>
        <taxon>Saurischia</taxon>
        <taxon>Theropoda</taxon>
        <taxon>Coelurosauria</taxon>
        <taxon>Aves</taxon>
        <taxon>Neognathae</taxon>
        <taxon>Neoaves</taxon>
        <taxon>Aequornithes</taxon>
        <taxon>Ciconiiformes</taxon>
        <taxon>Ciconiidae</taxon>
        <taxon>Mycteria</taxon>
    </lineage>
</organism>
<sequence length="312" mass="36608">MRPFPLVLSLVTWEKGPTDTHLATTSFKVAVETHKVSPQPLFLQTKQPQFLQPLVTGLVLQTLHQLCCPSLDTLQHLNGSLVVRGPKLNTVLGGCGLTSAEYRGTITALLLLATLFLIQARMLLAFLATWAHCWLILSQLSTNTPRSHPRTGSVQTSPSSTPVVGRRGRQLPQLPPKGTLERNNGDKEIESYEEVTWEDQQKKVNGTITDDKPLPKKKHHSEPEKREQKRKKQKREERREEKRREEKRREEKREKREKKGKEKRKEKKRKEKKRKEKKRKEKKRKEKKRKEKKRKEKKRKKKRKEKKRKENL</sequence>
<evidence type="ECO:0000256" key="1">
    <source>
        <dbReference type="SAM" id="MobiDB-lite"/>
    </source>
</evidence>
<dbReference type="AlphaFoldDB" id="A0AAN7P372"/>
<evidence type="ECO:0000313" key="2">
    <source>
        <dbReference type="EMBL" id="KAK4825790.1"/>
    </source>
</evidence>
<evidence type="ECO:0000313" key="3">
    <source>
        <dbReference type="Proteomes" id="UP001333110"/>
    </source>
</evidence>
<dbReference type="EMBL" id="JAUNZN010000002">
    <property type="protein sequence ID" value="KAK4825790.1"/>
    <property type="molecule type" value="Genomic_DNA"/>
</dbReference>
<gene>
    <name evidence="2" type="ORF">QYF61_002374</name>
</gene>
<name>A0AAN7P372_MYCAM</name>
<dbReference type="Proteomes" id="UP001333110">
    <property type="component" value="Unassembled WGS sequence"/>
</dbReference>